<feature type="region of interest" description="Disordered" evidence="1">
    <location>
        <begin position="53"/>
        <end position="75"/>
    </location>
</feature>
<accession>A0A0S2K1D3</accession>
<dbReference type="STRING" id="161398.PP2015_1264"/>
<sequence length="75" mass="8250">MGAARMKPLIQKYAPAAAGLLGNYKDEILGPMWLGSFMFSSVKQIKQLKVRDAQAKKETEQVEQNEVASDVDAAH</sequence>
<evidence type="ECO:0000313" key="2">
    <source>
        <dbReference type="EMBL" id="ALO41778.1"/>
    </source>
</evidence>
<protein>
    <submittedName>
        <fullName evidence="2">Uncharacterized protein</fullName>
    </submittedName>
</protein>
<keyword evidence="3" id="KW-1185">Reference proteome</keyword>
<proteinExistence type="predicted"/>
<organism evidence="2 3">
    <name type="scientific">Pseudoalteromonas phenolica</name>
    <dbReference type="NCBI Taxonomy" id="161398"/>
    <lineage>
        <taxon>Bacteria</taxon>
        <taxon>Pseudomonadati</taxon>
        <taxon>Pseudomonadota</taxon>
        <taxon>Gammaproteobacteria</taxon>
        <taxon>Alteromonadales</taxon>
        <taxon>Pseudoalteromonadaceae</taxon>
        <taxon>Pseudoalteromonas</taxon>
    </lineage>
</organism>
<gene>
    <name evidence="2" type="ORF">PP2015_1264</name>
</gene>
<reference evidence="2 3" key="1">
    <citation type="submission" date="2015-11" db="EMBL/GenBank/DDBJ databases">
        <authorList>
            <person name="Zhang Y."/>
            <person name="Guo Z."/>
        </authorList>
    </citation>
    <scope>NUCLEOTIDE SEQUENCE [LARGE SCALE GENOMIC DNA]</scope>
    <source>
        <strain evidence="2 3">KCTC 12086</strain>
    </source>
</reference>
<dbReference type="EMBL" id="CP013187">
    <property type="protein sequence ID" value="ALO41778.1"/>
    <property type="molecule type" value="Genomic_DNA"/>
</dbReference>
<dbReference type="AlphaFoldDB" id="A0A0S2K1D3"/>
<dbReference type="KEGG" id="pphe:PP2015_1264"/>
<name>A0A0S2K1D3_9GAMM</name>
<evidence type="ECO:0000313" key="3">
    <source>
        <dbReference type="Proteomes" id="UP000061457"/>
    </source>
</evidence>
<evidence type="ECO:0000256" key="1">
    <source>
        <dbReference type="SAM" id="MobiDB-lite"/>
    </source>
</evidence>
<dbReference type="Proteomes" id="UP000061457">
    <property type="component" value="Chromosome I"/>
</dbReference>
<dbReference type="PATRIC" id="fig|161398.10.peg.1288"/>